<dbReference type="Gene3D" id="3.30.40.250">
    <property type="match status" value="1"/>
</dbReference>
<evidence type="ECO:0000313" key="3">
    <source>
        <dbReference type="EMBL" id="RQW96348.1"/>
    </source>
</evidence>
<feature type="domain" description="YcaO" evidence="2">
    <location>
        <begin position="62"/>
        <end position="415"/>
    </location>
</feature>
<feature type="region of interest" description="Disordered" evidence="1">
    <location>
        <begin position="1"/>
        <end position="21"/>
    </location>
</feature>
<dbReference type="Gene3D" id="3.30.160.660">
    <property type="match status" value="1"/>
</dbReference>
<dbReference type="EMBL" id="QGTA01000114">
    <property type="protein sequence ID" value="RQW96348.1"/>
    <property type="molecule type" value="Genomic_DNA"/>
</dbReference>
<organism evidence="3 4">
    <name type="scientific">Micromonospora chalcea</name>
    <dbReference type="NCBI Taxonomy" id="1874"/>
    <lineage>
        <taxon>Bacteria</taxon>
        <taxon>Bacillati</taxon>
        <taxon>Actinomycetota</taxon>
        <taxon>Actinomycetes</taxon>
        <taxon>Micromonosporales</taxon>
        <taxon>Micromonosporaceae</taxon>
        <taxon>Micromonospora</taxon>
    </lineage>
</organism>
<evidence type="ECO:0000256" key="1">
    <source>
        <dbReference type="SAM" id="MobiDB-lite"/>
    </source>
</evidence>
<evidence type="ECO:0000313" key="4">
    <source>
        <dbReference type="Proteomes" id="UP000274694"/>
    </source>
</evidence>
<protein>
    <recommendedName>
        <fullName evidence="2">YcaO domain-containing protein</fullName>
    </recommendedName>
</protein>
<dbReference type="PANTHER" id="PTHR37809">
    <property type="entry name" value="RIBOSOMAL PROTEIN S12 METHYLTHIOTRANSFERASE ACCESSORY FACTOR YCAO"/>
    <property type="match status" value="1"/>
</dbReference>
<sequence>MTRHRSTPSPSVGRPAGKADPQKMALTAAVVRDDWKCVRFTSPFDGLFGSVVEADDDVLGVAWDLDPARADERALGEAVERAALHEPALAPVRASANELGSKAIRLDDRATFSPEQCSQEPLLRPFAWNAHSQNTWVTMQSPDGEVFVPADVERMRVHDSDPTRVKPMTSIGAACGVDWDTALTRALTEVVERHAVAAAVYSGRRAARVRPGDDRYSVHDIAEILGGAADVVVGLLPGSHFGLQVALAAIVGTRDGLPEVAFGSAAHADAADAIRSAAIEAVHIFHLGWRLHRRGDPEERPVGINTRALWWARHGRAHLGDYFVDQVAEAQGTTSGGRTWTEIGDAISAEGFRWAYSDITPAWAAGAVVARAVVPALLHLQINPFPLLYAPRFPSEVEAFLRRSGGGVNNDHPFV</sequence>
<proteinExistence type="predicted"/>
<evidence type="ECO:0000259" key="2">
    <source>
        <dbReference type="PROSITE" id="PS51664"/>
    </source>
</evidence>
<dbReference type="Gene3D" id="3.30.1330.230">
    <property type="match status" value="1"/>
</dbReference>
<dbReference type="PANTHER" id="PTHR37809:SF1">
    <property type="entry name" value="RIBOSOMAL PROTEIN S12 METHYLTHIOTRANSFERASE ACCESSORY FACTOR YCAO"/>
    <property type="match status" value="1"/>
</dbReference>
<dbReference type="Pfam" id="PF02624">
    <property type="entry name" value="YcaO"/>
    <property type="match status" value="1"/>
</dbReference>
<dbReference type="PROSITE" id="PS51664">
    <property type="entry name" value="YCAO"/>
    <property type="match status" value="1"/>
</dbReference>
<accession>A0ABX9Y8G9</accession>
<keyword evidence="4" id="KW-1185">Reference proteome</keyword>
<reference evidence="3 4" key="1">
    <citation type="submission" date="2018-05" db="EMBL/GenBank/DDBJ databases">
        <title>Micromonospora from Atacama Desert.</title>
        <authorList>
            <person name="Carro L."/>
            <person name="Goodfellow M."/>
            <person name="Klenk H.-P."/>
        </authorList>
    </citation>
    <scope>NUCLEOTIDE SEQUENCE [LARGE SCALE GENOMIC DNA]</scope>
    <source>
        <strain evidence="3 4">LB41</strain>
    </source>
</reference>
<comment type="caution">
    <text evidence="3">The sequence shown here is derived from an EMBL/GenBank/DDBJ whole genome shotgun (WGS) entry which is preliminary data.</text>
</comment>
<dbReference type="Proteomes" id="UP000274694">
    <property type="component" value="Unassembled WGS sequence"/>
</dbReference>
<name>A0ABX9Y8G9_MICCH</name>
<dbReference type="InterPro" id="IPR003776">
    <property type="entry name" value="YcaO-like_dom"/>
</dbReference>
<gene>
    <name evidence="3" type="ORF">DLJ60_05160</name>
</gene>